<accession>A0ACC0HBJ5</accession>
<gene>
    <name evidence="1" type="ORF">LOK49_LG06G01160</name>
</gene>
<proteinExistence type="predicted"/>
<comment type="caution">
    <text evidence="1">The sequence shown here is derived from an EMBL/GenBank/DDBJ whole genome shotgun (WGS) entry which is preliminary data.</text>
</comment>
<dbReference type="Proteomes" id="UP001060215">
    <property type="component" value="Chromosome 5"/>
</dbReference>
<evidence type="ECO:0000313" key="1">
    <source>
        <dbReference type="EMBL" id="KAI8010892.1"/>
    </source>
</evidence>
<protein>
    <submittedName>
        <fullName evidence="1">Uncharacterized protein</fullName>
    </submittedName>
</protein>
<evidence type="ECO:0000313" key="2">
    <source>
        <dbReference type="Proteomes" id="UP001060215"/>
    </source>
</evidence>
<keyword evidence="2" id="KW-1185">Reference proteome</keyword>
<organism evidence="1 2">
    <name type="scientific">Camellia lanceoleosa</name>
    <dbReference type="NCBI Taxonomy" id="1840588"/>
    <lineage>
        <taxon>Eukaryota</taxon>
        <taxon>Viridiplantae</taxon>
        <taxon>Streptophyta</taxon>
        <taxon>Embryophyta</taxon>
        <taxon>Tracheophyta</taxon>
        <taxon>Spermatophyta</taxon>
        <taxon>Magnoliopsida</taxon>
        <taxon>eudicotyledons</taxon>
        <taxon>Gunneridae</taxon>
        <taxon>Pentapetalae</taxon>
        <taxon>asterids</taxon>
        <taxon>Ericales</taxon>
        <taxon>Theaceae</taxon>
        <taxon>Camellia</taxon>
    </lineage>
</organism>
<dbReference type="EMBL" id="CM045762">
    <property type="protein sequence ID" value="KAI8010892.1"/>
    <property type="molecule type" value="Genomic_DNA"/>
</dbReference>
<name>A0ACC0HBJ5_9ERIC</name>
<reference evidence="1 2" key="1">
    <citation type="journal article" date="2022" name="Plant J.">
        <title>Chromosome-level genome of Camellia lanceoleosa provides a valuable resource for understanding genome evolution and self-incompatibility.</title>
        <authorList>
            <person name="Gong W."/>
            <person name="Xiao S."/>
            <person name="Wang L."/>
            <person name="Liao Z."/>
            <person name="Chang Y."/>
            <person name="Mo W."/>
            <person name="Hu G."/>
            <person name="Li W."/>
            <person name="Zhao G."/>
            <person name="Zhu H."/>
            <person name="Hu X."/>
            <person name="Ji K."/>
            <person name="Xiang X."/>
            <person name="Song Q."/>
            <person name="Yuan D."/>
            <person name="Jin S."/>
            <person name="Zhang L."/>
        </authorList>
    </citation>
    <scope>NUCLEOTIDE SEQUENCE [LARGE SCALE GENOMIC DNA]</scope>
    <source>
        <strain evidence="1">SQ_2022a</strain>
    </source>
</reference>
<sequence length="147" mass="17156">MDSLSDEETANSGTSSYSTEDSINLGDSNASHENYGDLERSPGMKAEKERLNKRKTEDCGNEGRSSALVRLLEDILKERKKMNEKKIEMFERSYLLEEEKLGYKKEKLQMKKRKMEERIVFMDTSGMLPLQAEYFQRRQMEILGKKI</sequence>